<name>A0ABR3MSZ5_9TELE</name>
<dbReference type="EMBL" id="JAYMGO010000009">
    <property type="protein sequence ID" value="KAL1267767.1"/>
    <property type="molecule type" value="Genomic_DNA"/>
</dbReference>
<dbReference type="Proteomes" id="UP001558613">
    <property type="component" value="Unassembled WGS sequence"/>
</dbReference>
<evidence type="ECO:0000313" key="2">
    <source>
        <dbReference type="Proteomes" id="UP001558613"/>
    </source>
</evidence>
<gene>
    <name evidence="1" type="ORF">QQF64_033130</name>
</gene>
<organism evidence="1 2">
    <name type="scientific">Cirrhinus molitorella</name>
    <name type="common">mud carp</name>
    <dbReference type="NCBI Taxonomy" id="172907"/>
    <lineage>
        <taxon>Eukaryota</taxon>
        <taxon>Metazoa</taxon>
        <taxon>Chordata</taxon>
        <taxon>Craniata</taxon>
        <taxon>Vertebrata</taxon>
        <taxon>Euteleostomi</taxon>
        <taxon>Actinopterygii</taxon>
        <taxon>Neopterygii</taxon>
        <taxon>Teleostei</taxon>
        <taxon>Ostariophysi</taxon>
        <taxon>Cypriniformes</taxon>
        <taxon>Cyprinidae</taxon>
        <taxon>Labeoninae</taxon>
        <taxon>Labeonini</taxon>
        <taxon>Cirrhinus</taxon>
    </lineage>
</organism>
<reference evidence="1 2" key="1">
    <citation type="submission" date="2023-09" db="EMBL/GenBank/DDBJ databases">
        <authorList>
            <person name="Wang M."/>
        </authorList>
    </citation>
    <scope>NUCLEOTIDE SEQUENCE [LARGE SCALE GENOMIC DNA]</scope>
    <source>
        <strain evidence="1">GT-2023</strain>
        <tissue evidence="1">Liver</tissue>
    </source>
</reference>
<sequence length="67" mass="6936">MVFCPSGPSGCGSVDPIVFCINTRGLVHKGHLVSSLDSTAGMKSSHHSPFAHICSVVRQGRGLSLGD</sequence>
<evidence type="ECO:0000313" key="1">
    <source>
        <dbReference type="EMBL" id="KAL1267767.1"/>
    </source>
</evidence>
<keyword evidence="2" id="KW-1185">Reference proteome</keyword>
<comment type="caution">
    <text evidence="1">The sequence shown here is derived from an EMBL/GenBank/DDBJ whole genome shotgun (WGS) entry which is preliminary data.</text>
</comment>
<protein>
    <submittedName>
        <fullName evidence="1">Uncharacterized protein</fullName>
    </submittedName>
</protein>
<proteinExistence type="predicted"/>
<accession>A0ABR3MSZ5</accession>